<proteinExistence type="predicted"/>
<evidence type="ECO:0000313" key="1">
    <source>
        <dbReference type="EMBL" id="PAB01404.1"/>
    </source>
</evidence>
<comment type="caution">
    <text evidence="1">The sequence shown here is derived from an EMBL/GenBank/DDBJ whole genome shotgun (WGS) entry which is preliminary data.</text>
</comment>
<protein>
    <submittedName>
        <fullName evidence="1">Uncharacterized protein</fullName>
    </submittedName>
</protein>
<dbReference type="AlphaFoldDB" id="A0A267HST6"/>
<dbReference type="Proteomes" id="UP000216797">
    <property type="component" value="Unassembled WGS sequence"/>
</dbReference>
<dbReference type="EMBL" id="LHUG01000004">
    <property type="protein sequence ID" value="PAB01404.1"/>
    <property type="molecule type" value="Genomic_DNA"/>
</dbReference>
<accession>A0A267HST6</accession>
<gene>
    <name evidence="1" type="ORF">AKL21_05225</name>
</gene>
<name>A0A267HST6_9ENTE</name>
<keyword evidence="2" id="KW-1185">Reference proteome</keyword>
<sequence>MVINLSKLNNGVGPRKGAGVGVVWLPQPLPRLRWLKANQHTRLTEAWNARVFCEHQTLAKRKVPF</sequence>
<organism evidence="1 2">
    <name type="scientific">Enterococcus canintestini</name>
    <dbReference type="NCBI Taxonomy" id="317010"/>
    <lineage>
        <taxon>Bacteria</taxon>
        <taxon>Bacillati</taxon>
        <taxon>Bacillota</taxon>
        <taxon>Bacilli</taxon>
        <taxon>Lactobacillales</taxon>
        <taxon>Enterococcaceae</taxon>
        <taxon>Enterococcus</taxon>
    </lineage>
</organism>
<evidence type="ECO:0000313" key="2">
    <source>
        <dbReference type="Proteomes" id="UP000216797"/>
    </source>
</evidence>
<reference evidence="1 2" key="1">
    <citation type="submission" date="2015-08" db="EMBL/GenBank/DDBJ databases">
        <title>Enterococcus genome sequence.</title>
        <authorList>
            <person name="Acedo J.Z."/>
            <person name="Vederas J.C."/>
        </authorList>
    </citation>
    <scope>NUCLEOTIDE SEQUENCE [LARGE SCALE GENOMIC DNA]</scope>
    <source>
        <strain evidence="1 2">49</strain>
    </source>
</reference>